<evidence type="ECO:0000313" key="1">
    <source>
        <dbReference type="EMBL" id="KID48302.1"/>
    </source>
</evidence>
<accession>A0A0B4FM02</accession>
<evidence type="ECO:0000313" key="2">
    <source>
        <dbReference type="Proteomes" id="UP000031184"/>
    </source>
</evidence>
<reference evidence="1 2" key="1">
    <citation type="submission" date="2013-08" db="EMBL/GenBank/DDBJ databases">
        <title>An opportunistic ruminal bacterium that causes liver abscesses in cattle.</title>
        <authorList>
            <person name="Benahmed F.H."/>
            <person name="Rasmussen M."/>
            <person name="Harbottle H."/>
            <person name="Soppet D."/>
            <person name="Nagaraja T.G."/>
            <person name="Davidson M."/>
        </authorList>
    </citation>
    <scope>NUCLEOTIDE SEQUENCE [LARGE SCALE GENOMIC DNA]</scope>
    <source>
        <strain evidence="1 2">B35</strain>
    </source>
</reference>
<proteinExistence type="predicted"/>
<dbReference type="Proteomes" id="UP000031184">
    <property type="component" value="Unassembled WGS sequence"/>
</dbReference>
<organism evidence="1 2">
    <name type="scientific">Fusobacterium necrophorum subsp. funduliforme B35</name>
    <dbReference type="NCBI Taxonomy" id="1226633"/>
    <lineage>
        <taxon>Bacteria</taxon>
        <taxon>Fusobacteriati</taxon>
        <taxon>Fusobacteriota</taxon>
        <taxon>Fusobacteriia</taxon>
        <taxon>Fusobacteriales</taxon>
        <taxon>Fusobacteriaceae</taxon>
        <taxon>Fusobacterium</taxon>
    </lineage>
</organism>
<gene>
    <name evidence="1" type="ORF">C095_11355</name>
</gene>
<protein>
    <submittedName>
        <fullName evidence="1">Uncharacterized protein</fullName>
    </submittedName>
</protein>
<sequence length="50" mass="5613">MNEGVQVKTLSNGITVLAEKVPELQSFSLGFLFEQEREMKGKKRAGFLIL</sequence>
<comment type="caution">
    <text evidence="1">The sequence shown here is derived from an EMBL/GenBank/DDBJ whole genome shotgun (WGS) entry which is preliminary data.</text>
</comment>
<name>A0A0B4FM02_9FUSO</name>
<dbReference type="AlphaFoldDB" id="A0A0B4FM02"/>
<dbReference type="PATRIC" id="fig|1226633.4.peg.2303"/>
<dbReference type="EMBL" id="AUZI01000027">
    <property type="protein sequence ID" value="KID48302.1"/>
    <property type="molecule type" value="Genomic_DNA"/>
</dbReference>